<sequence>MDKEAADACNSFYIEKVIKLNGKLKDSITDNPEADNANCVGTALVKRALAELKPKVAIGVEDILITVIKAAWDPLAIIIVHLINCIVKTGN</sequence>
<keyword evidence="2" id="KW-1185">Reference proteome</keyword>
<accession>A0A7T8KG63</accession>
<dbReference type="EMBL" id="CP045894">
    <property type="protein sequence ID" value="QQP55329.1"/>
    <property type="molecule type" value="Genomic_DNA"/>
</dbReference>
<gene>
    <name evidence="1" type="ORF">FKW44_008473</name>
</gene>
<evidence type="ECO:0000313" key="2">
    <source>
        <dbReference type="Proteomes" id="UP000595437"/>
    </source>
</evidence>
<dbReference type="AlphaFoldDB" id="A0A7T8KG63"/>
<evidence type="ECO:0000313" key="1">
    <source>
        <dbReference type="EMBL" id="QQP55329.1"/>
    </source>
</evidence>
<protein>
    <submittedName>
        <fullName evidence="1">Uncharacterized protein</fullName>
    </submittedName>
</protein>
<name>A0A7T8KG63_CALRO</name>
<organism evidence="1 2">
    <name type="scientific">Caligus rogercresseyi</name>
    <name type="common">Sea louse</name>
    <dbReference type="NCBI Taxonomy" id="217165"/>
    <lineage>
        <taxon>Eukaryota</taxon>
        <taxon>Metazoa</taxon>
        <taxon>Ecdysozoa</taxon>
        <taxon>Arthropoda</taxon>
        <taxon>Crustacea</taxon>
        <taxon>Multicrustacea</taxon>
        <taxon>Hexanauplia</taxon>
        <taxon>Copepoda</taxon>
        <taxon>Siphonostomatoida</taxon>
        <taxon>Caligidae</taxon>
        <taxon>Caligus</taxon>
    </lineage>
</organism>
<proteinExistence type="predicted"/>
<dbReference type="Proteomes" id="UP000595437">
    <property type="component" value="Chromosome 5"/>
</dbReference>
<reference evidence="2" key="1">
    <citation type="submission" date="2021-01" db="EMBL/GenBank/DDBJ databases">
        <title>Caligus Genome Assembly.</title>
        <authorList>
            <person name="Gallardo-Escarate C."/>
        </authorList>
    </citation>
    <scope>NUCLEOTIDE SEQUENCE [LARGE SCALE GENOMIC DNA]</scope>
</reference>